<proteinExistence type="predicted"/>
<evidence type="ECO:0000313" key="9">
    <source>
        <dbReference type="Proteomes" id="UP000240418"/>
    </source>
</evidence>
<dbReference type="Proteomes" id="UP000240418">
    <property type="component" value="Unassembled WGS sequence"/>
</dbReference>
<protein>
    <submittedName>
        <fullName evidence="8">Precorrin-3B synthase</fullName>
    </submittedName>
</protein>
<keyword evidence="9" id="KW-1185">Reference proteome</keyword>
<reference evidence="8 9" key="1">
    <citation type="submission" date="2018-03" db="EMBL/GenBank/DDBJ databases">
        <title>Genomic Encyclopedia of Archaeal and Bacterial Type Strains, Phase II (KMG-II): from individual species to whole genera.</title>
        <authorList>
            <person name="Goeker M."/>
        </authorList>
    </citation>
    <scope>NUCLEOTIDE SEQUENCE [LARGE SCALE GENOMIC DNA]</scope>
    <source>
        <strain evidence="8 9">DSM 100673</strain>
    </source>
</reference>
<dbReference type="PANTHER" id="PTHR32439">
    <property type="entry name" value="FERREDOXIN--NITRITE REDUCTASE, CHLOROPLASTIC"/>
    <property type="match status" value="1"/>
</dbReference>
<dbReference type="Gene3D" id="3.30.413.10">
    <property type="entry name" value="Sulfite Reductase Hemoprotein, domain 1"/>
    <property type="match status" value="2"/>
</dbReference>
<keyword evidence="2" id="KW-0349">Heme</keyword>
<dbReference type="Gene3D" id="3.90.480.10">
    <property type="entry name" value="Sulfite Reductase Hemoprotein,Domain 2"/>
    <property type="match status" value="1"/>
</dbReference>
<dbReference type="AlphaFoldDB" id="A0A2P8FD85"/>
<dbReference type="GO" id="GO:0016491">
    <property type="term" value="F:oxidoreductase activity"/>
    <property type="evidence" value="ECO:0007669"/>
    <property type="project" value="UniProtKB-KW"/>
</dbReference>
<keyword evidence="6" id="KW-0411">Iron-sulfur</keyword>
<keyword evidence="1" id="KW-0004">4Fe-4S</keyword>
<evidence type="ECO:0000259" key="7">
    <source>
        <dbReference type="Pfam" id="PF03460"/>
    </source>
</evidence>
<dbReference type="InterPro" id="IPR036136">
    <property type="entry name" value="Nit/Sulf_reduc_fer-like_dom_sf"/>
</dbReference>
<keyword evidence="3" id="KW-0479">Metal-binding</keyword>
<evidence type="ECO:0000256" key="3">
    <source>
        <dbReference type="ARBA" id="ARBA00022723"/>
    </source>
</evidence>
<dbReference type="EMBL" id="PYGJ01000005">
    <property type="protein sequence ID" value="PSL19682.1"/>
    <property type="molecule type" value="Genomic_DNA"/>
</dbReference>
<name>A0A2P8FD85_9RHOB</name>
<dbReference type="GO" id="GO:0046872">
    <property type="term" value="F:metal ion binding"/>
    <property type="evidence" value="ECO:0007669"/>
    <property type="project" value="UniProtKB-KW"/>
</dbReference>
<evidence type="ECO:0000256" key="4">
    <source>
        <dbReference type="ARBA" id="ARBA00023002"/>
    </source>
</evidence>
<keyword evidence="5" id="KW-0408">Iron</keyword>
<dbReference type="InterPro" id="IPR005117">
    <property type="entry name" value="NiRdtase/SiRdtase_haem-b_fer"/>
</dbReference>
<evidence type="ECO:0000256" key="6">
    <source>
        <dbReference type="ARBA" id="ARBA00023014"/>
    </source>
</evidence>
<comment type="caution">
    <text evidence="8">The sequence shown here is derived from an EMBL/GenBank/DDBJ whole genome shotgun (WGS) entry which is preliminary data.</text>
</comment>
<dbReference type="PANTHER" id="PTHR32439:SF9">
    <property type="entry name" value="BLR3264 PROTEIN"/>
    <property type="match status" value="1"/>
</dbReference>
<dbReference type="Pfam" id="PF03460">
    <property type="entry name" value="NIR_SIR_ferr"/>
    <property type="match status" value="1"/>
</dbReference>
<keyword evidence="4" id="KW-0560">Oxidoreductase</keyword>
<evidence type="ECO:0000313" key="8">
    <source>
        <dbReference type="EMBL" id="PSL19682.1"/>
    </source>
</evidence>
<dbReference type="SUPFAM" id="SSF56014">
    <property type="entry name" value="Nitrite and sulphite reductase 4Fe-4S domain-like"/>
    <property type="match status" value="1"/>
</dbReference>
<sequence>MSRPAAKGWCPGAYRPMMSGDGLVVRVRPLLARLTRDQVLGLCKAAQEFGSGVLDLTSRSNLQIRGVTEANHEALLQRLFDLDLLPDDPILESRRNILIAPFWKDGDETHSLASELTRRLGELPGLPAKVGYAVDTGPTPQFQKNSADFRFERGENTLILRADGSDLGCPVTPESAVDALIGMAHWFADTRGTEHRRMAVHLAQTDLPAEWRTTAPLNAASPLAPGATDNGDIYGAAFGKIDATALAGLINDTGAQALRVTPWRLILLEGTSFFADDTSDFITCADDPLLNIDACPGAPLCTSATVETRALARTLAPLSRRPLHISGCSKGCARPRRCETTLVGRNGRFDLVRNGLPWDEPLIPSLTPETLAQRIGECDAL</sequence>
<dbReference type="RefSeq" id="WP_106608340.1">
    <property type="nucleotide sequence ID" value="NZ_PYGJ01000005.1"/>
</dbReference>
<dbReference type="InterPro" id="IPR045854">
    <property type="entry name" value="NO2/SO3_Rdtase_4Fe4S_sf"/>
</dbReference>
<evidence type="ECO:0000256" key="1">
    <source>
        <dbReference type="ARBA" id="ARBA00022485"/>
    </source>
</evidence>
<gene>
    <name evidence="8" type="ORF">CLV88_105105</name>
</gene>
<dbReference type="SUPFAM" id="SSF55124">
    <property type="entry name" value="Nitrite/Sulfite reductase N-terminal domain-like"/>
    <property type="match status" value="1"/>
</dbReference>
<evidence type="ECO:0000256" key="2">
    <source>
        <dbReference type="ARBA" id="ARBA00022617"/>
    </source>
</evidence>
<organism evidence="8 9">
    <name type="scientific">Shimia abyssi</name>
    <dbReference type="NCBI Taxonomy" id="1662395"/>
    <lineage>
        <taxon>Bacteria</taxon>
        <taxon>Pseudomonadati</taxon>
        <taxon>Pseudomonadota</taxon>
        <taxon>Alphaproteobacteria</taxon>
        <taxon>Rhodobacterales</taxon>
        <taxon>Roseobacteraceae</taxon>
    </lineage>
</organism>
<dbReference type="OrthoDB" id="7459360at2"/>
<dbReference type="InterPro" id="IPR051329">
    <property type="entry name" value="NIR_SIR_4Fe-4S"/>
</dbReference>
<dbReference type="GO" id="GO:0051539">
    <property type="term" value="F:4 iron, 4 sulfur cluster binding"/>
    <property type="evidence" value="ECO:0007669"/>
    <property type="project" value="UniProtKB-KW"/>
</dbReference>
<accession>A0A2P8FD85</accession>
<feature type="domain" description="Nitrite/Sulfite reductase ferredoxin-like" evidence="7">
    <location>
        <begin position="16"/>
        <end position="79"/>
    </location>
</feature>
<evidence type="ECO:0000256" key="5">
    <source>
        <dbReference type="ARBA" id="ARBA00023004"/>
    </source>
</evidence>